<sequence length="139" mass="15896">MVDLFKWYKERCNTDGVPNELQSKIITASCGHPASFIILLKLYHYCRPTVDSWKSTLQLQLEKYMNGTHFKIENALRERSQEDQACIRNLIGSADGLDTSLQKIGKVEKYLLDIGVLVQSDDKINFTSEIILRVCINSL</sequence>
<dbReference type="EMBL" id="CAJVPJ010003819">
    <property type="protein sequence ID" value="CAG8645131.1"/>
    <property type="molecule type" value="Genomic_DNA"/>
</dbReference>
<comment type="caution">
    <text evidence="1">The sequence shown here is derived from an EMBL/GenBank/DDBJ whole genome shotgun (WGS) entry which is preliminary data.</text>
</comment>
<dbReference type="OrthoDB" id="2319592at2759"/>
<name>A0A9N9DRA1_9GLOM</name>
<evidence type="ECO:0000313" key="2">
    <source>
        <dbReference type="Proteomes" id="UP000789572"/>
    </source>
</evidence>
<dbReference type="AlphaFoldDB" id="A0A9N9DRA1"/>
<protein>
    <submittedName>
        <fullName evidence="1">1452_t:CDS:1</fullName>
    </submittedName>
</protein>
<dbReference type="Proteomes" id="UP000789572">
    <property type="component" value="Unassembled WGS sequence"/>
</dbReference>
<reference evidence="1" key="1">
    <citation type="submission" date="2021-06" db="EMBL/GenBank/DDBJ databases">
        <authorList>
            <person name="Kallberg Y."/>
            <person name="Tangrot J."/>
            <person name="Rosling A."/>
        </authorList>
    </citation>
    <scope>NUCLEOTIDE SEQUENCE</scope>
    <source>
        <strain evidence="1">IA702</strain>
    </source>
</reference>
<accession>A0A9N9DRA1</accession>
<organism evidence="1 2">
    <name type="scientific">Paraglomus occultum</name>
    <dbReference type="NCBI Taxonomy" id="144539"/>
    <lineage>
        <taxon>Eukaryota</taxon>
        <taxon>Fungi</taxon>
        <taxon>Fungi incertae sedis</taxon>
        <taxon>Mucoromycota</taxon>
        <taxon>Glomeromycotina</taxon>
        <taxon>Glomeromycetes</taxon>
        <taxon>Paraglomerales</taxon>
        <taxon>Paraglomeraceae</taxon>
        <taxon>Paraglomus</taxon>
    </lineage>
</organism>
<keyword evidence="2" id="KW-1185">Reference proteome</keyword>
<evidence type="ECO:0000313" key="1">
    <source>
        <dbReference type="EMBL" id="CAG8645131.1"/>
    </source>
</evidence>
<proteinExistence type="predicted"/>
<gene>
    <name evidence="1" type="ORF">POCULU_LOCUS9637</name>
</gene>